<dbReference type="PROSITE" id="PS00107">
    <property type="entry name" value="PROTEIN_KINASE_ATP"/>
    <property type="match status" value="1"/>
</dbReference>
<feature type="domain" description="Protein kinase" evidence="2">
    <location>
        <begin position="28"/>
        <end position="299"/>
    </location>
</feature>
<organism evidence="3 4">
    <name type="scientific">Paenibacillus sonchi</name>
    <dbReference type="NCBI Taxonomy" id="373687"/>
    <lineage>
        <taxon>Bacteria</taxon>
        <taxon>Bacillati</taxon>
        <taxon>Bacillota</taxon>
        <taxon>Bacilli</taxon>
        <taxon>Bacillales</taxon>
        <taxon>Paenibacillaceae</taxon>
        <taxon>Paenibacillus</taxon>
        <taxon>Paenibacillus sonchi group</taxon>
    </lineage>
</organism>
<keyword evidence="4" id="KW-1185">Reference proteome</keyword>
<dbReference type="GO" id="GO:0004672">
    <property type="term" value="F:protein kinase activity"/>
    <property type="evidence" value="ECO:0007669"/>
    <property type="project" value="InterPro"/>
</dbReference>
<dbReference type="InterPro" id="IPR011009">
    <property type="entry name" value="Kinase-like_dom_sf"/>
</dbReference>
<proteinExistence type="predicted"/>
<evidence type="ECO:0000313" key="3">
    <source>
        <dbReference type="EMBL" id="QQZ59033.1"/>
    </source>
</evidence>
<dbReference type="Gene3D" id="1.10.510.10">
    <property type="entry name" value="Transferase(Phosphotransferase) domain 1"/>
    <property type="match status" value="1"/>
</dbReference>
<evidence type="ECO:0000259" key="2">
    <source>
        <dbReference type="PROSITE" id="PS50011"/>
    </source>
</evidence>
<dbReference type="KEGG" id="pson:JI735_20155"/>
<dbReference type="EMBL" id="CP068595">
    <property type="protein sequence ID" value="QQZ59033.1"/>
    <property type="molecule type" value="Genomic_DNA"/>
</dbReference>
<dbReference type="Proteomes" id="UP000595841">
    <property type="component" value="Chromosome"/>
</dbReference>
<dbReference type="SUPFAM" id="SSF56112">
    <property type="entry name" value="Protein kinase-like (PK-like)"/>
    <property type="match status" value="1"/>
</dbReference>
<dbReference type="Pfam" id="PF00069">
    <property type="entry name" value="Pkinase"/>
    <property type="match status" value="1"/>
</dbReference>
<reference evidence="3 4" key="1">
    <citation type="submission" date="2021-01" db="EMBL/GenBank/DDBJ databases">
        <title>Whole genome sequence of Paenibacillus sonchi LMG 24727 for comparative genomics.</title>
        <authorList>
            <person name="Lee G."/>
            <person name="Kim M.-J."/>
            <person name="Lim K."/>
            <person name="Shin J.-H."/>
        </authorList>
    </citation>
    <scope>NUCLEOTIDE SEQUENCE [LARGE SCALE GENOMIC DNA]</scope>
    <source>
        <strain evidence="3 4">LMG 24727</strain>
    </source>
</reference>
<sequence>MAFEWWRGFVRAWRDYPLPEGTGIGERYKIEALLGQGSYGLTYRCWDTKDGAFVAVKQSRPSKKAVGRVLLIKEGDVLRSMDHPNIPKCRDYFEYKGSNWLVTDYIEGKTLEDLIFDEHIVYGERKCLATTLKLMELVAHVHARGYVHLDLRIPNVILKGEEMYLIDFGLARRIGENETVFDERKPATGSSRNRCRRLSPRTCMTSDNSCCSCCIPVTSLNREKRNGTGARNWICRPGCCIFFPGYLETGNPILIQLRLSARRRFCMRACVEILTQRRLQPKAERRLVIRAGMVKQGSA</sequence>
<keyword evidence="3" id="KW-0808">Transferase</keyword>
<dbReference type="GO" id="GO:0005524">
    <property type="term" value="F:ATP binding"/>
    <property type="evidence" value="ECO:0007669"/>
    <property type="project" value="UniProtKB-UniRule"/>
</dbReference>
<evidence type="ECO:0000256" key="1">
    <source>
        <dbReference type="PROSITE-ProRule" id="PRU10141"/>
    </source>
</evidence>
<dbReference type="InterPro" id="IPR017441">
    <property type="entry name" value="Protein_kinase_ATP_BS"/>
</dbReference>
<name>A0A974P923_9BACL</name>
<evidence type="ECO:0000313" key="4">
    <source>
        <dbReference type="Proteomes" id="UP000595841"/>
    </source>
</evidence>
<gene>
    <name evidence="3" type="ORF">JI735_20155</name>
</gene>
<dbReference type="AlphaFoldDB" id="A0A974P923"/>
<accession>A0A974P923</accession>
<dbReference type="RefSeq" id="WP_202676359.1">
    <property type="nucleotide sequence ID" value="NZ_CP068595.1"/>
</dbReference>
<feature type="binding site" evidence="1">
    <location>
        <position position="57"/>
    </location>
    <ligand>
        <name>ATP</name>
        <dbReference type="ChEBI" id="CHEBI:30616"/>
    </ligand>
</feature>
<protein>
    <submittedName>
        <fullName evidence="3">Protein kinase</fullName>
    </submittedName>
</protein>
<dbReference type="InterPro" id="IPR000719">
    <property type="entry name" value="Prot_kinase_dom"/>
</dbReference>
<dbReference type="PANTHER" id="PTHR24347">
    <property type="entry name" value="SERINE/THREONINE-PROTEIN KINASE"/>
    <property type="match status" value="1"/>
</dbReference>
<dbReference type="PROSITE" id="PS50011">
    <property type="entry name" value="PROTEIN_KINASE_DOM"/>
    <property type="match status" value="1"/>
</dbReference>
<keyword evidence="1" id="KW-0547">Nucleotide-binding</keyword>
<keyword evidence="3" id="KW-0418">Kinase</keyword>
<keyword evidence="1" id="KW-0067">ATP-binding</keyword>